<sequence length="504" mass="55985">MADPKVKVNGHGHTNGNGTVTPEKTPNTNKQNNNTNSNTNANKHTKLWQLLALAKEVSKDVGSIEDFEKSAEERKALEADLEAKQGEVKRLREFNDKIVREFSEHKAAASAKTDMIFAEFEQKYKTYESEKAAVEAMEKEVQEAREKLAEAENRAGEADKLRKLLNASEMHAKNHAAEIREMNAECELHRSQMQTGAEELESVKGKLGKAQSDLGEGILRDYGSEEVKKLRSDLQELSKKVHDFVNEYFNFHDGAVDSASEIQELLARFPKIPISTRTTKAAAKMRCAVADAVISETLLSHIFVPFYVSHDMRTSASSMLGFFKGDERRETVYRCQILGSLADSEQVETIQEDIVRKASNEVRTALHPLVVAYKQTGFFSAVPALFRHAVALWADAQRSRDMITAELPDEEDSRGAGQYDDYDVGNAITRKPVKGSPKPAVLAVLFPQFVCRDEVIAEGVVLRSDQATVVEAMEEGQNGSAGGDKKKPGTKRRSSAEPKSPLRR</sequence>
<reference evidence="3 4" key="1">
    <citation type="submission" date="2018-06" db="EMBL/GenBank/DDBJ databases">
        <title>Fusarium incarnatum-equiseti species complex species 28.</title>
        <authorList>
            <person name="Gardiner D.M."/>
        </authorList>
    </citation>
    <scope>NUCLEOTIDE SEQUENCE [LARGE SCALE GENOMIC DNA]</scope>
    <source>
        <strain evidence="3 4">FIESC_28</strain>
    </source>
</reference>
<keyword evidence="1" id="KW-0175">Coiled coil</keyword>
<dbReference type="GeneID" id="41993421"/>
<organism evidence="3 4">
    <name type="scientific">Fusarium coffeatum</name>
    <dbReference type="NCBI Taxonomy" id="231269"/>
    <lineage>
        <taxon>Eukaryota</taxon>
        <taxon>Fungi</taxon>
        <taxon>Dikarya</taxon>
        <taxon>Ascomycota</taxon>
        <taxon>Pezizomycotina</taxon>
        <taxon>Sordariomycetes</taxon>
        <taxon>Hypocreomycetidae</taxon>
        <taxon>Hypocreales</taxon>
        <taxon>Nectriaceae</taxon>
        <taxon>Fusarium</taxon>
        <taxon>Fusarium incarnatum-equiseti species complex</taxon>
    </lineage>
</organism>
<dbReference type="EMBL" id="QKXC01000079">
    <property type="protein sequence ID" value="RBR23234.1"/>
    <property type="molecule type" value="Genomic_DNA"/>
</dbReference>
<dbReference type="Proteomes" id="UP000253153">
    <property type="component" value="Unassembled WGS sequence"/>
</dbReference>
<evidence type="ECO:0008006" key="5">
    <source>
        <dbReference type="Google" id="ProtNLM"/>
    </source>
</evidence>
<proteinExistence type="predicted"/>
<feature type="coiled-coil region" evidence="1">
    <location>
        <begin position="67"/>
        <end position="192"/>
    </location>
</feature>
<evidence type="ECO:0000256" key="2">
    <source>
        <dbReference type="SAM" id="MobiDB-lite"/>
    </source>
</evidence>
<feature type="region of interest" description="Disordered" evidence="2">
    <location>
        <begin position="472"/>
        <end position="504"/>
    </location>
</feature>
<feature type="region of interest" description="Disordered" evidence="2">
    <location>
        <begin position="1"/>
        <end position="42"/>
    </location>
</feature>
<gene>
    <name evidence="3" type="ORF">FIESC28_03976</name>
</gene>
<protein>
    <recommendedName>
        <fullName evidence="5">Rna polymerase</fullName>
    </recommendedName>
</protein>
<dbReference type="RefSeq" id="XP_031017825.1">
    <property type="nucleotide sequence ID" value="XM_031158125.1"/>
</dbReference>
<accession>A0A366S1R8</accession>
<evidence type="ECO:0000256" key="1">
    <source>
        <dbReference type="SAM" id="Coils"/>
    </source>
</evidence>
<dbReference type="AlphaFoldDB" id="A0A366S1R8"/>
<dbReference type="OrthoDB" id="5238996at2759"/>
<name>A0A366S1R8_9HYPO</name>
<evidence type="ECO:0000313" key="4">
    <source>
        <dbReference type="Proteomes" id="UP000253153"/>
    </source>
</evidence>
<keyword evidence="4" id="KW-1185">Reference proteome</keyword>
<comment type="caution">
    <text evidence="3">The sequence shown here is derived from an EMBL/GenBank/DDBJ whole genome shotgun (WGS) entry which is preliminary data.</text>
</comment>
<evidence type="ECO:0000313" key="3">
    <source>
        <dbReference type="EMBL" id="RBR23234.1"/>
    </source>
</evidence>
<feature type="compositionally biased region" description="Low complexity" evidence="2">
    <location>
        <begin position="9"/>
        <end position="42"/>
    </location>
</feature>